<organism evidence="1 2">
    <name type="scientific">Glossina palpalis gambiensis</name>
    <dbReference type="NCBI Taxonomy" id="67801"/>
    <lineage>
        <taxon>Eukaryota</taxon>
        <taxon>Metazoa</taxon>
        <taxon>Ecdysozoa</taxon>
        <taxon>Arthropoda</taxon>
        <taxon>Hexapoda</taxon>
        <taxon>Insecta</taxon>
        <taxon>Pterygota</taxon>
        <taxon>Neoptera</taxon>
        <taxon>Endopterygota</taxon>
        <taxon>Diptera</taxon>
        <taxon>Brachycera</taxon>
        <taxon>Muscomorpha</taxon>
        <taxon>Hippoboscoidea</taxon>
        <taxon>Glossinidae</taxon>
        <taxon>Glossina</taxon>
    </lineage>
</organism>
<accession>A0A1B0C1H1</accession>
<sequence length="228" mass="25042">MFWVSLSASLSLKINSSSSHTPFGLKLSFDCFRPSSPPLTFLVRAFLTTVLLLASSSSSSSSPSSSSCIFMRCCHSFTGSGRYPRLTSSSIMTLRFLFSTTKVRSHFSIIKRAWSPETAKDLAESPSVKINVHIMEFLVPASLASSNLATPLEEAAMSKALRDIKATMSSSKRSILNFARSGLKVTLVLNTGLAKKKGQLYKNYNRTPIKSGKMQEHCHKVKSIKTRC</sequence>
<proteinExistence type="predicted"/>
<dbReference type="EMBL" id="JXJN01024045">
    <property type="status" value="NOT_ANNOTATED_CDS"/>
    <property type="molecule type" value="Genomic_DNA"/>
</dbReference>
<protein>
    <submittedName>
        <fullName evidence="1">Uncharacterized protein</fullName>
    </submittedName>
</protein>
<reference evidence="1" key="2">
    <citation type="submission" date="2020-05" db="UniProtKB">
        <authorList>
            <consortium name="EnsemblMetazoa"/>
        </authorList>
    </citation>
    <scope>IDENTIFICATION</scope>
    <source>
        <strain evidence="1">IAEA</strain>
    </source>
</reference>
<dbReference type="VEuPathDB" id="VectorBase:GPPI046581"/>
<dbReference type="EnsemblMetazoa" id="GPPI046581-RA">
    <property type="protein sequence ID" value="GPPI046581-PA"/>
    <property type="gene ID" value="GPPI046581"/>
</dbReference>
<evidence type="ECO:0000313" key="1">
    <source>
        <dbReference type="EnsemblMetazoa" id="GPPI046581-PA"/>
    </source>
</evidence>
<dbReference type="AlphaFoldDB" id="A0A1B0C1H1"/>
<reference evidence="2" key="1">
    <citation type="submission" date="2015-01" db="EMBL/GenBank/DDBJ databases">
        <authorList>
            <person name="Aksoy S."/>
            <person name="Warren W."/>
            <person name="Wilson R.K."/>
        </authorList>
    </citation>
    <scope>NUCLEOTIDE SEQUENCE [LARGE SCALE GENOMIC DNA]</scope>
    <source>
        <strain evidence="2">IAEA</strain>
    </source>
</reference>
<name>A0A1B0C1H1_9MUSC</name>
<dbReference type="Proteomes" id="UP000092460">
    <property type="component" value="Unassembled WGS sequence"/>
</dbReference>
<evidence type="ECO:0000313" key="2">
    <source>
        <dbReference type="Proteomes" id="UP000092460"/>
    </source>
</evidence>
<keyword evidence="2" id="KW-1185">Reference proteome</keyword>